<sequence length="767" mass="84775">METVGKIGRYISKGAYIVSGPFHPFGGAIDIIVVEQPDGTFKSSPWYVRFGKFQGVLKTKEKIVKLCVNGVEADINMYLNHKGEAYFIQEVEEEDTDWKPQGGGGRRNFKSKSFNFDTSRNHMKARSYSRSSQTCLSCYGRSFGDDFDEEGEFGPDVIKRDPMDRAEIVAELLEFKWSTNLYSRRRLKQLKKAGVDGSVDNSDVIVPEIGDGEKEVSLHSHRSSEDRKPRELNVCSRESGPTVGSVSSEEKSQTDQSQTSSDTSSSFLSRSECSIKSASGIVSPPETPQVDREDVIRETNEGKLSEVEPLLQTVETCSSSQDHASRDGESVIMNNTGTPSPPLLPSGSSNGGVGSCNVRGPANGKSKGQTDMTVRFHLSSNKESTQRVLGQAGENVLDASPLGGAQSSHEQSPSHSTSDESPRNVRSPRRNTTARIMNGMKRVKSVPDMVSRLKSKSKHSLPHSRSQSLDFNAPLAGSSLSDSPRDGRGSLSNPSSPDSSHMNGSETIRPRLARKMVRVFKPTSNQLASLNLKEGSNIATFLFYTSMLGKQQVEARIYLWKWNSRVIISDVDGTITKSDVLGQFMPLMGMDWSHVGVANLYSAIKENGYHMLFLSARAITQACLTRRFLINLNQNGKVLPDGPIVISPDGLFPSLYREVIIRKPHEFKIGCLEEIKSLFPSDCNPFYAGFGNRDTDEISYLKVGIPKGKIFIINPKGEVVVNRHVDTKSYTSLHSLVHGMFPPTNKAEQEDFNNWNFWKMPLPPVDM</sequence>
<accession>A0ACB9R998</accession>
<proteinExistence type="predicted"/>
<dbReference type="EMBL" id="CM042883">
    <property type="protein sequence ID" value="KAI4375032.1"/>
    <property type="molecule type" value="Genomic_DNA"/>
</dbReference>
<gene>
    <name evidence="1" type="ORF">MLD38_012950</name>
</gene>
<comment type="caution">
    <text evidence="1">The sequence shown here is derived from an EMBL/GenBank/DDBJ whole genome shotgun (WGS) entry which is preliminary data.</text>
</comment>
<protein>
    <submittedName>
        <fullName evidence="1">Uncharacterized protein</fullName>
    </submittedName>
</protein>
<evidence type="ECO:0000313" key="2">
    <source>
        <dbReference type="Proteomes" id="UP001057402"/>
    </source>
</evidence>
<reference evidence="2" key="1">
    <citation type="journal article" date="2023" name="Front. Plant Sci.">
        <title>Chromosomal-level genome assembly of Melastoma candidum provides insights into trichome evolution.</title>
        <authorList>
            <person name="Zhong Y."/>
            <person name="Wu W."/>
            <person name="Sun C."/>
            <person name="Zou P."/>
            <person name="Liu Y."/>
            <person name="Dai S."/>
            <person name="Zhou R."/>
        </authorList>
    </citation>
    <scope>NUCLEOTIDE SEQUENCE [LARGE SCALE GENOMIC DNA]</scope>
</reference>
<dbReference type="Proteomes" id="UP001057402">
    <property type="component" value="Chromosome 4"/>
</dbReference>
<organism evidence="1 2">
    <name type="scientific">Melastoma candidum</name>
    <dbReference type="NCBI Taxonomy" id="119954"/>
    <lineage>
        <taxon>Eukaryota</taxon>
        <taxon>Viridiplantae</taxon>
        <taxon>Streptophyta</taxon>
        <taxon>Embryophyta</taxon>
        <taxon>Tracheophyta</taxon>
        <taxon>Spermatophyta</taxon>
        <taxon>Magnoliopsida</taxon>
        <taxon>eudicotyledons</taxon>
        <taxon>Gunneridae</taxon>
        <taxon>Pentapetalae</taxon>
        <taxon>rosids</taxon>
        <taxon>malvids</taxon>
        <taxon>Myrtales</taxon>
        <taxon>Melastomataceae</taxon>
        <taxon>Melastomatoideae</taxon>
        <taxon>Melastomateae</taxon>
        <taxon>Melastoma</taxon>
    </lineage>
</organism>
<name>A0ACB9R998_9MYRT</name>
<evidence type="ECO:0000313" key="1">
    <source>
        <dbReference type="EMBL" id="KAI4375032.1"/>
    </source>
</evidence>
<keyword evidence="2" id="KW-1185">Reference proteome</keyword>